<dbReference type="InterPro" id="IPR050291">
    <property type="entry name" value="CDF_Transporter"/>
</dbReference>
<evidence type="ECO:0000256" key="6">
    <source>
        <dbReference type="SAM" id="Phobius"/>
    </source>
</evidence>
<dbReference type="InterPro" id="IPR027469">
    <property type="entry name" value="Cation_efflux_TMD_sf"/>
</dbReference>
<dbReference type="PANTHER" id="PTHR43840:SF52">
    <property type="entry name" value="CATION EFFLUX FAMILY PROTEIN"/>
    <property type="match status" value="1"/>
</dbReference>
<accession>A0A0D3KNS8</accession>
<evidence type="ECO:0000313" key="8">
    <source>
        <dbReference type="EnsemblProtists" id="EOD37413"/>
    </source>
</evidence>
<dbReference type="InterPro" id="IPR002524">
    <property type="entry name" value="Cation_efflux"/>
</dbReference>
<dbReference type="NCBIfam" id="TIGR01297">
    <property type="entry name" value="CDF"/>
    <property type="match status" value="1"/>
</dbReference>
<dbReference type="InterPro" id="IPR036837">
    <property type="entry name" value="Cation_efflux_CTD_sf"/>
</dbReference>
<dbReference type="RefSeq" id="XP_005789842.1">
    <property type="nucleotide sequence ID" value="XM_005789785.1"/>
</dbReference>
<sequence length="287" mass="31633">RVHMVSLVVNVLLFGSKLWVYLSSGAMVVLAALVDSTVDLLAQAILLVTNRLATDQQGATKVLYPAGRSRAEPVGVIACALLMAMASAQVIRDALVSLYGYWQHGDVRPVDMTYYDLGLLASTIALKFVLYLWCRSKFAETNNVTVEAVAQDHLNDVLSNLGALAAAVLTQLSPSLWLADPVGAVAISVYIIHSWLCTGMEQLEFLVGRSADPEFLDQVREMAETHDPAASLDLVRAYHFGPRFLVEIEIVMLPETPLRVSHDVGIMLQHKIERLEQVDRCFVHVDY</sequence>
<dbReference type="Proteomes" id="UP000013827">
    <property type="component" value="Unassembled WGS sequence"/>
</dbReference>
<dbReference type="Pfam" id="PF01545">
    <property type="entry name" value="Cation_efflux"/>
    <property type="match status" value="1"/>
</dbReference>
<evidence type="ECO:0000256" key="3">
    <source>
        <dbReference type="ARBA" id="ARBA00022692"/>
    </source>
</evidence>
<keyword evidence="5 6" id="KW-0472">Membrane</keyword>
<dbReference type="eggNOG" id="KOG1485">
    <property type="taxonomic scope" value="Eukaryota"/>
</dbReference>
<evidence type="ECO:0000256" key="4">
    <source>
        <dbReference type="ARBA" id="ARBA00022989"/>
    </source>
</evidence>
<evidence type="ECO:0000256" key="1">
    <source>
        <dbReference type="ARBA" id="ARBA00004141"/>
    </source>
</evidence>
<evidence type="ECO:0000256" key="5">
    <source>
        <dbReference type="ARBA" id="ARBA00023136"/>
    </source>
</evidence>
<dbReference type="RefSeq" id="XP_005791405.1">
    <property type="nucleotide sequence ID" value="XM_005791348.1"/>
</dbReference>
<feature type="transmembrane region" description="Helical" evidence="6">
    <location>
        <begin position="112"/>
        <end position="133"/>
    </location>
</feature>
<keyword evidence="4 6" id="KW-1133">Transmembrane helix</keyword>
<dbReference type="KEGG" id="ehx:EMIHUDRAFT_42242"/>
<dbReference type="InterPro" id="IPR058533">
    <property type="entry name" value="Cation_efflux_TM"/>
</dbReference>
<evidence type="ECO:0000259" key="7">
    <source>
        <dbReference type="Pfam" id="PF01545"/>
    </source>
</evidence>
<feature type="domain" description="Cation efflux protein transmembrane" evidence="7">
    <location>
        <begin position="4"/>
        <end position="204"/>
    </location>
</feature>
<comment type="subcellular location">
    <subcellularLocation>
        <location evidence="1">Membrane</location>
        <topology evidence="1">Multi-pass membrane protein</topology>
    </subcellularLocation>
</comment>
<proteinExistence type="predicted"/>
<dbReference type="GO" id="GO:0016020">
    <property type="term" value="C:membrane"/>
    <property type="evidence" value="ECO:0007669"/>
    <property type="project" value="UniProtKB-SubCell"/>
</dbReference>
<dbReference type="SUPFAM" id="SSF161111">
    <property type="entry name" value="Cation efflux protein transmembrane domain-like"/>
    <property type="match status" value="1"/>
</dbReference>
<dbReference type="EnsemblProtists" id="EOD38976">
    <property type="protein sequence ID" value="EOD38976"/>
    <property type="gene ID" value="EMIHUDRAFT_42214"/>
</dbReference>
<dbReference type="GeneID" id="17284247"/>
<dbReference type="EnsemblProtists" id="EOD37413">
    <property type="protein sequence ID" value="EOD37413"/>
    <property type="gene ID" value="EMIHUDRAFT_42242"/>
</dbReference>
<reference evidence="8" key="2">
    <citation type="submission" date="2024-10" db="UniProtKB">
        <authorList>
            <consortium name="EnsemblProtists"/>
        </authorList>
    </citation>
    <scope>IDENTIFICATION</scope>
</reference>
<dbReference type="PANTHER" id="PTHR43840">
    <property type="entry name" value="MITOCHONDRIAL METAL TRANSPORTER 1-RELATED"/>
    <property type="match status" value="1"/>
</dbReference>
<dbReference type="GO" id="GO:0008324">
    <property type="term" value="F:monoatomic cation transmembrane transporter activity"/>
    <property type="evidence" value="ECO:0007669"/>
    <property type="project" value="InterPro"/>
</dbReference>
<dbReference type="Gene3D" id="1.20.1510.10">
    <property type="entry name" value="Cation efflux protein transmembrane domain"/>
    <property type="match status" value="1"/>
</dbReference>
<reference evidence="9" key="1">
    <citation type="journal article" date="2013" name="Nature">
        <title>Pan genome of the phytoplankton Emiliania underpins its global distribution.</title>
        <authorList>
            <person name="Read B.A."/>
            <person name="Kegel J."/>
            <person name="Klute M.J."/>
            <person name="Kuo A."/>
            <person name="Lefebvre S.C."/>
            <person name="Maumus F."/>
            <person name="Mayer C."/>
            <person name="Miller J."/>
            <person name="Monier A."/>
            <person name="Salamov A."/>
            <person name="Young J."/>
            <person name="Aguilar M."/>
            <person name="Claverie J.M."/>
            <person name="Frickenhaus S."/>
            <person name="Gonzalez K."/>
            <person name="Herman E.K."/>
            <person name="Lin Y.C."/>
            <person name="Napier J."/>
            <person name="Ogata H."/>
            <person name="Sarno A.F."/>
            <person name="Shmutz J."/>
            <person name="Schroeder D."/>
            <person name="de Vargas C."/>
            <person name="Verret F."/>
            <person name="von Dassow P."/>
            <person name="Valentin K."/>
            <person name="Van de Peer Y."/>
            <person name="Wheeler G."/>
            <person name="Dacks J.B."/>
            <person name="Delwiche C.F."/>
            <person name="Dyhrman S.T."/>
            <person name="Glockner G."/>
            <person name="John U."/>
            <person name="Richards T."/>
            <person name="Worden A.Z."/>
            <person name="Zhang X."/>
            <person name="Grigoriev I.V."/>
            <person name="Allen A.E."/>
            <person name="Bidle K."/>
            <person name="Borodovsky M."/>
            <person name="Bowler C."/>
            <person name="Brownlee C."/>
            <person name="Cock J.M."/>
            <person name="Elias M."/>
            <person name="Gladyshev V.N."/>
            <person name="Groth M."/>
            <person name="Guda C."/>
            <person name="Hadaegh A."/>
            <person name="Iglesias-Rodriguez M.D."/>
            <person name="Jenkins J."/>
            <person name="Jones B.M."/>
            <person name="Lawson T."/>
            <person name="Leese F."/>
            <person name="Lindquist E."/>
            <person name="Lobanov A."/>
            <person name="Lomsadze A."/>
            <person name="Malik S.B."/>
            <person name="Marsh M.E."/>
            <person name="Mackinder L."/>
            <person name="Mock T."/>
            <person name="Mueller-Roeber B."/>
            <person name="Pagarete A."/>
            <person name="Parker M."/>
            <person name="Probert I."/>
            <person name="Quesneville H."/>
            <person name="Raines C."/>
            <person name="Rensing S.A."/>
            <person name="Riano-Pachon D.M."/>
            <person name="Richier S."/>
            <person name="Rokitta S."/>
            <person name="Shiraiwa Y."/>
            <person name="Soanes D.M."/>
            <person name="van der Giezen M."/>
            <person name="Wahlund T.M."/>
            <person name="Williams B."/>
            <person name="Wilson W."/>
            <person name="Wolfe G."/>
            <person name="Wurch L.L."/>
        </authorList>
    </citation>
    <scope>NUCLEOTIDE SEQUENCE</scope>
</reference>
<keyword evidence="9" id="KW-1185">Reference proteome</keyword>
<keyword evidence="2" id="KW-0813">Transport</keyword>
<keyword evidence="3 6" id="KW-0812">Transmembrane</keyword>
<evidence type="ECO:0000313" key="9">
    <source>
        <dbReference type="Proteomes" id="UP000013827"/>
    </source>
</evidence>
<dbReference type="KEGG" id="ehx:EMIHUDRAFT_42214"/>
<dbReference type="HOGENOM" id="CLU_013430_2_3_1"/>
<organism evidence="8 9">
    <name type="scientific">Emiliania huxleyi (strain CCMP1516)</name>
    <dbReference type="NCBI Taxonomy" id="280463"/>
    <lineage>
        <taxon>Eukaryota</taxon>
        <taxon>Haptista</taxon>
        <taxon>Haptophyta</taxon>
        <taxon>Prymnesiophyceae</taxon>
        <taxon>Isochrysidales</taxon>
        <taxon>Noelaerhabdaceae</taxon>
        <taxon>Emiliania</taxon>
    </lineage>
</organism>
<protein>
    <recommendedName>
        <fullName evidence="7">Cation efflux protein transmembrane domain-containing protein</fullName>
    </recommendedName>
</protein>
<name>A0A0D3KNS8_EMIH1</name>
<dbReference type="PaxDb" id="2903-EOD37413"/>
<dbReference type="STRING" id="2903.R1FTK0"/>
<evidence type="ECO:0000256" key="2">
    <source>
        <dbReference type="ARBA" id="ARBA00022448"/>
    </source>
</evidence>
<dbReference type="GeneID" id="17282683"/>
<dbReference type="Gene3D" id="3.30.70.1350">
    <property type="entry name" value="Cation efflux protein, cytoplasmic domain"/>
    <property type="match status" value="1"/>
</dbReference>
<dbReference type="OMA" id="CWALRNQ"/>
<dbReference type="AlphaFoldDB" id="A0A0D3KNS8"/>
<dbReference type="SUPFAM" id="SSF160240">
    <property type="entry name" value="Cation efflux protein cytoplasmic domain-like"/>
    <property type="match status" value="1"/>
</dbReference>